<comment type="catalytic activity">
    <reaction evidence="11">
        <text>N(6)-(pyridoxal phosphate)-L-lysyl-[4-amino-5-hydroxymethyl-2-methylpyrimidine phosphate synthase] + L-histidyl-[4-amino-5-hydroxymethyl-2-methylpyrimidine phosphate synthase] + 2 Fe(3+) + 4 H2O = L-lysyl-[4-amino-5-hydroxymethyl-2-methylpyrimidine phosphate synthase] + (2S)-2-amino-5-hydroxy-4-oxopentanoyl-[4-amino-5-hydroxymethyl-2-methylpyrimidine phosphate synthase] + 4-amino-2-methyl-5-(phosphooxymethyl)pyrimidine + 3-oxopropanoate + 2 Fe(2+) + 2 H(+)</text>
        <dbReference type="Rhea" id="RHEA:65756"/>
        <dbReference type="Rhea" id="RHEA-COMP:16892"/>
        <dbReference type="Rhea" id="RHEA-COMP:16893"/>
        <dbReference type="Rhea" id="RHEA-COMP:16894"/>
        <dbReference type="Rhea" id="RHEA-COMP:16895"/>
        <dbReference type="ChEBI" id="CHEBI:15377"/>
        <dbReference type="ChEBI" id="CHEBI:15378"/>
        <dbReference type="ChEBI" id="CHEBI:29033"/>
        <dbReference type="ChEBI" id="CHEBI:29034"/>
        <dbReference type="ChEBI" id="CHEBI:29969"/>
        <dbReference type="ChEBI" id="CHEBI:29979"/>
        <dbReference type="ChEBI" id="CHEBI:33190"/>
        <dbReference type="ChEBI" id="CHEBI:58354"/>
        <dbReference type="ChEBI" id="CHEBI:143915"/>
        <dbReference type="ChEBI" id="CHEBI:157692"/>
    </reaction>
    <physiologicalReaction direction="left-to-right" evidence="11">
        <dbReference type="Rhea" id="RHEA:65757"/>
    </physiologicalReaction>
</comment>
<comment type="subunit">
    <text evidence="4">Homodimer.</text>
</comment>
<evidence type="ECO:0000256" key="2">
    <source>
        <dbReference type="ARBA" id="ARBA00004948"/>
    </source>
</evidence>
<gene>
    <name evidence="13" type="ORF">FRY97_00890</name>
</gene>
<dbReference type="AlphaFoldDB" id="A0A5C6S715"/>
<organism evidence="13 14">
    <name type="scientific">Phaeodactylibacter luteus</name>
    <dbReference type="NCBI Taxonomy" id="1564516"/>
    <lineage>
        <taxon>Bacteria</taxon>
        <taxon>Pseudomonadati</taxon>
        <taxon>Bacteroidota</taxon>
        <taxon>Saprospiria</taxon>
        <taxon>Saprospirales</taxon>
        <taxon>Haliscomenobacteraceae</taxon>
        <taxon>Phaeodactylibacter</taxon>
    </lineage>
</organism>
<comment type="function">
    <text evidence="1">Responsible for the formation of the pyrimidine heterocycle in the thiamine biosynthesis pathway. Catalyzes the formation of hydroxymethylpyrimidine phosphate (HMP-P) from histidine and pyridoxal phosphate (PLP). The protein uses PLP and the active site histidine to form HMP-P, generating an inactive enzyme. The enzyme can only undergo a single turnover, which suggests it is a suicide enzyme.</text>
</comment>
<dbReference type="OrthoDB" id="9815602at2"/>
<evidence type="ECO:0000256" key="5">
    <source>
        <dbReference type="ARBA" id="ARBA00022679"/>
    </source>
</evidence>
<evidence type="ECO:0000256" key="6">
    <source>
        <dbReference type="ARBA" id="ARBA00022723"/>
    </source>
</evidence>
<dbReference type="GO" id="GO:0016740">
    <property type="term" value="F:transferase activity"/>
    <property type="evidence" value="ECO:0007669"/>
    <property type="project" value="UniProtKB-KW"/>
</dbReference>
<evidence type="ECO:0000256" key="3">
    <source>
        <dbReference type="ARBA" id="ARBA00009406"/>
    </source>
</evidence>
<dbReference type="GO" id="GO:0046872">
    <property type="term" value="F:metal ion binding"/>
    <property type="evidence" value="ECO:0007669"/>
    <property type="project" value="UniProtKB-KW"/>
</dbReference>
<comment type="similarity">
    <text evidence="3">Belongs to the NMT1/THI5 family.</text>
</comment>
<accession>A0A5C6S715</accession>
<dbReference type="EMBL" id="VOOR01000001">
    <property type="protein sequence ID" value="TXB70290.1"/>
    <property type="molecule type" value="Genomic_DNA"/>
</dbReference>
<dbReference type="Proteomes" id="UP000321580">
    <property type="component" value="Unassembled WGS sequence"/>
</dbReference>
<dbReference type="RefSeq" id="WP_147165522.1">
    <property type="nucleotide sequence ID" value="NZ_VOOR01000001.1"/>
</dbReference>
<evidence type="ECO:0000313" key="13">
    <source>
        <dbReference type="EMBL" id="TXB70290.1"/>
    </source>
</evidence>
<feature type="domain" description="SsuA/THI5-like" evidence="12">
    <location>
        <begin position="13"/>
        <end position="236"/>
    </location>
</feature>
<evidence type="ECO:0000256" key="10">
    <source>
        <dbReference type="ARBA" id="ARBA00033171"/>
    </source>
</evidence>
<evidence type="ECO:0000256" key="7">
    <source>
        <dbReference type="ARBA" id="ARBA00022898"/>
    </source>
</evidence>
<dbReference type="GO" id="GO:0009228">
    <property type="term" value="P:thiamine biosynthetic process"/>
    <property type="evidence" value="ECO:0007669"/>
    <property type="project" value="UniProtKB-KW"/>
</dbReference>
<comment type="caution">
    <text evidence="13">The sequence shown here is derived from an EMBL/GenBank/DDBJ whole genome shotgun (WGS) entry which is preliminary data.</text>
</comment>
<dbReference type="Gene3D" id="3.40.190.10">
    <property type="entry name" value="Periplasmic binding protein-like II"/>
    <property type="match status" value="2"/>
</dbReference>
<evidence type="ECO:0000256" key="8">
    <source>
        <dbReference type="ARBA" id="ARBA00022977"/>
    </source>
</evidence>
<name>A0A5C6S715_9BACT</name>
<keyword evidence="14" id="KW-1185">Reference proteome</keyword>
<evidence type="ECO:0000256" key="1">
    <source>
        <dbReference type="ARBA" id="ARBA00003469"/>
    </source>
</evidence>
<evidence type="ECO:0000256" key="11">
    <source>
        <dbReference type="ARBA" id="ARBA00048179"/>
    </source>
</evidence>
<dbReference type="PANTHER" id="PTHR31528:SF1">
    <property type="entry name" value="4-AMINO-5-HYDROXYMETHYL-2-METHYLPYRIMIDINE PHOSPHATE SYNTHASE THI11-RELATED"/>
    <property type="match status" value="1"/>
</dbReference>
<keyword evidence="5" id="KW-0808">Transferase</keyword>
<keyword evidence="8" id="KW-0784">Thiamine biosynthesis</keyword>
<dbReference type="PANTHER" id="PTHR31528">
    <property type="entry name" value="4-AMINO-5-HYDROXYMETHYL-2-METHYLPYRIMIDINE PHOSPHATE SYNTHASE THI11-RELATED"/>
    <property type="match status" value="1"/>
</dbReference>
<dbReference type="SUPFAM" id="SSF53850">
    <property type="entry name" value="Periplasmic binding protein-like II"/>
    <property type="match status" value="1"/>
</dbReference>
<dbReference type="Pfam" id="PF09084">
    <property type="entry name" value="NMT1"/>
    <property type="match status" value="1"/>
</dbReference>
<keyword evidence="9" id="KW-0408">Iron</keyword>
<comment type="pathway">
    <text evidence="2">Cofactor biosynthesis; thiamine diphosphate biosynthesis.</text>
</comment>
<protein>
    <recommendedName>
        <fullName evidence="10">Thiamine pyrimidine synthase</fullName>
    </recommendedName>
</protein>
<keyword evidence="7" id="KW-0663">Pyridoxal phosphate</keyword>
<dbReference type="InterPro" id="IPR027939">
    <property type="entry name" value="NMT1/THI5"/>
</dbReference>
<keyword evidence="6" id="KW-0479">Metal-binding</keyword>
<evidence type="ECO:0000259" key="12">
    <source>
        <dbReference type="Pfam" id="PF09084"/>
    </source>
</evidence>
<evidence type="ECO:0000313" key="14">
    <source>
        <dbReference type="Proteomes" id="UP000321580"/>
    </source>
</evidence>
<evidence type="ECO:0000256" key="4">
    <source>
        <dbReference type="ARBA" id="ARBA00011738"/>
    </source>
</evidence>
<sequence>MPALRLALDWTPNTNHTGFFTAQALGYYAEAGMALEILHPGQDNYQTTPARKLLRGQADIAVAPSESAISLHTKEKPAEAVAIAAILQQDLSGIAVLKESGIQRPAELAGRKYASYGARYEDQIVKTMVANDLGSAKGQAEAPLLSYPSKLGIWDTLLKGQADATWIFTNWEGVAAEQQGIQLRTFRMEDYGIPYGYSPVLLALGPTLRAAPNLFRRFLKASAKGFQYAAAHPQEAVSHLAPHVPSQDSAQIDLLKAQQLTGSAYLYDGQWGYMAPKRVEAFGQWLKTHHIEPADLDLHRIFSNEWLNG</sequence>
<evidence type="ECO:0000256" key="9">
    <source>
        <dbReference type="ARBA" id="ARBA00023004"/>
    </source>
</evidence>
<dbReference type="InterPro" id="IPR015168">
    <property type="entry name" value="SsuA/THI5"/>
</dbReference>
<reference evidence="13 14" key="1">
    <citation type="submission" date="2019-08" db="EMBL/GenBank/DDBJ databases">
        <title>Genome of Phaeodactylibacter luteus.</title>
        <authorList>
            <person name="Bowman J.P."/>
        </authorList>
    </citation>
    <scope>NUCLEOTIDE SEQUENCE [LARGE SCALE GENOMIC DNA]</scope>
    <source>
        <strain evidence="13 14">KCTC 42180</strain>
    </source>
</reference>
<proteinExistence type="inferred from homology"/>